<evidence type="ECO:0000313" key="1">
    <source>
        <dbReference type="EMBL" id="KAK8062178.1"/>
    </source>
</evidence>
<name>A0ABR1UWI7_9PEZI</name>
<organism evidence="1 2">
    <name type="scientific">Apiospora hydei</name>
    <dbReference type="NCBI Taxonomy" id="1337664"/>
    <lineage>
        <taxon>Eukaryota</taxon>
        <taxon>Fungi</taxon>
        <taxon>Dikarya</taxon>
        <taxon>Ascomycota</taxon>
        <taxon>Pezizomycotina</taxon>
        <taxon>Sordariomycetes</taxon>
        <taxon>Xylariomycetidae</taxon>
        <taxon>Amphisphaeriales</taxon>
        <taxon>Apiosporaceae</taxon>
        <taxon>Apiospora</taxon>
    </lineage>
</organism>
<reference evidence="1 2" key="1">
    <citation type="submission" date="2023-01" db="EMBL/GenBank/DDBJ databases">
        <title>Analysis of 21 Apiospora genomes using comparative genomics revels a genus with tremendous synthesis potential of carbohydrate active enzymes and secondary metabolites.</title>
        <authorList>
            <person name="Sorensen T."/>
        </authorList>
    </citation>
    <scope>NUCLEOTIDE SEQUENCE [LARGE SCALE GENOMIC DNA]</scope>
    <source>
        <strain evidence="1 2">CBS 114990</strain>
    </source>
</reference>
<gene>
    <name evidence="1" type="ORF">PG997_014275</name>
</gene>
<dbReference type="EMBL" id="JAQQWN010000010">
    <property type="protein sequence ID" value="KAK8062178.1"/>
    <property type="molecule type" value="Genomic_DNA"/>
</dbReference>
<dbReference type="GeneID" id="92051649"/>
<dbReference type="Proteomes" id="UP001433268">
    <property type="component" value="Unassembled WGS sequence"/>
</dbReference>
<dbReference type="RefSeq" id="XP_066660777.1">
    <property type="nucleotide sequence ID" value="XM_066818589.1"/>
</dbReference>
<keyword evidence="2" id="KW-1185">Reference proteome</keyword>
<sequence length="77" mass="7717">MSGKPDSARHVTAPLSICGAAHDAANPALGKSPRNPKARLTFASGVPPEDVPGLAGVALTLASSNSGEFHVLKGQDT</sequence>
<comment type="caution">
    <text evidence="1">The sequence shown here is derived from an EMBL/GenBank/DDBJ whole genome shotgun (WGS) entry which is preliminary data.</text>
</comment>
<evidence type="ECO:0008006" key="3">
    <source>
        <dbReference type="Google" id="ProtNLM"/>
    </source>
</evidence>
<protein>
    <recommendedName>
        <fullName evidence="3">DUF397 domain-containing protein</fullName>
    </recommendedName>
</protein>
<proteinExistence type="predicted"/>
<accession>A0ABR1UWI7</accession>
<evidence type="ECO:0000313" key="2">
    <source>
        <dbReference type="Proteomes" id="UP001433268"/>
    </source>
</evidence>